<evidence type="ECO:0000256" key="2">
    <source>
        <dbReference type="ARBA" id="ARBA00001946"/>
    </source>
</evidence>
<evidence type="ECO:0000256" key="3">
    <source>
        <dbReference type="ARBA" id="ARBA00009759"/>
    </source>
</evidence>
<comment type="caution">
    <text evidence="11">The sequence shown here is derived from an EMBL/GenBank/DDBJ whole genome shotgun (WGS) entry which is preliminary data.</text>
</comment>
<proteinExistence type="inferred from homology"/>
<dbReference type="PANTHER" id="PTHR43200:SF6">
    <property type="entry name" value="3'(2'),5'-BISPHOSPHATE NUCLEOTIDASE"/>
    <property type="match status" value="1"/>
</dbReference>
<comment type="cofactor">
    <cofactor evidence="2 10">
        <name>Mg(2+)</name>
        <dbReference type="ChEBI" id="CHEBI:18420"/>
    </cofactor>
</comment>
<dbReference type="InterPro" id="IPR020550">
    <property type="entry name" value="Inositol_monophosphatase_CS"/>
</dbReference>
<evidence type="ECO:0000256" key="4">
    <source>
        <dbReference type="ARBA" id="ARBA00022723"/>
    </source>
</evidence>
<dbReference type="CDD" id="cd01517">
    <property type="entry name" value="PAP_phosphatase"/>
    <property type="match status" value="1"/>
</dbReference>
<dbReference type="Gene3D" id="3.30.540.10">
    <property type="entry name" value="Fructose-1,6-Bisphosphatase, subunit A, domain 1"/>
    <property type="match status" value="1"/>
</dbReference>
<dbReference type="InterPro" id="IPR051090">
    <property type="entry name" value="Inositol_monoP_superfamily"/>
</dbReference>
<accession>A0A7C3ZPK5</accession>
<evidence type="ECO:0000256" key="8">
    <source>
        <dbReference type="ARBA" id="ARBA00044479"/>
    </source>
</evidence>
<dbReference type="GO" id="GO:0046854">
    <property type="term" value="P:phosphatidylinositol phosphate biosynthetic process"/>
    <property type="evidence" value="ECO:0007669"/>
    <property type="project" value="InterPro"/>
</dbReference>
<comment type="catalytic activity">
    <reaction evidence="9">
        <text>3'-phosphoadenylyl sulfate + H2O = adenosine 5'-phosphosulfate + phosphate</text>
        <dbReference type="Rhea" id="RHEA:77639"/>
        <dbReference type="ChEBI" id="CHEBI:15377"/>
        <dbReference type="ChEBI" id="CHEBI:43474"/>
        <dbReference type="ChEBI" id="CHEBI:58243"/>
        <dbReference type="ChEBI" id="CHEBI:58339"/>
        <dbReference type="EC" id="3.1.3.7"/>
    </reaction>
    <physiologicalReaction direction="left-to-right" evidence="9">
        <dbReference type="Rhea" id="RHEA:77640"/>
    </physiologicalReaction>
</comment>
<protein>
    <submittedName>
        <fullName evidence="11">3'(2'),5'-bisphosphate nucleotidase</fullName>
        <ecNumber evidence="11">3.1.3.7</ecNumber>
    </submittedName>
</protein>
<dbReference type="PROSITE" id="PS00630">
    <property type="entry name" value="IMP_2"/>
    <property type="match status" value="1"/>
</dbReference>
<dbReference type="GO" id="GO:0000103">
    <property type="term" value="P:sulfate assimilation"/>
    <property type="evidence" value="ECO:0007669"/>
    <property type="project" value="TreeGrafter"/>
</dbReference>
<dbReference type="EC" id="3.1.3.7" evidence="11"/>
<keyword evidence="6 10" id="KW-0460">Magnesium</keyword>
<feature type="binding site" evidence="10">
    <location>
        <position position="265"/>
    </location>
    <ligand>
        <name>Mg(2+)</name>
        <dbReference type="ChEBI" id="CHEBI:18420"/>
        <label>1</label>
        <note>catalytic</note>
    </ligand>
</feature>
<evidence type="ECO:0000256" key="1">
    <source>
        <dbReference type="ARBA" id="ARBA00001033"/>
    </source>
</evidence>
<feature type="binding site" evidence="10">
    <location>
        <position position="122"/>
    </location>
    <ligand>
        <name>Mg(2+)</name>
        <dbReference type="ChEBI" id="CHEBI:18420"/>
        <label>1</label>
        <note>catalytic</note>
    </ligand>
</feature>
<feature type="binding site" evidence="10">
    <location>
        <position position="123"/>
    </location>
    <ligand>
        <name>Mg(2+)</name>
        <dbReference type="ChEBI" id="CHEBI:18420"/>
        <label>1</label>
        <note>catalytic</note>
    </ligand>
</feature>
<dbReference type="PROSITE" id="PS00629">
    <property type="entry name" value="IMP_1"/>
    <property type="match status" value="1"/>
</dbReference>
<keyword evidence="5 11" id="KW-0378">Hydrolase</keyword>
<dbReference type="GO" id="GO:0046872">
    <property type="term" value="F:metal ion binding"/>
    <property type="evidence" value="ECO:0007669"/>
    <property type="project" value="UniProtKB-KW"/>
</dbReference>
<feature type="binding site" evidence="10">
    <location>
        <position position="120"/>
    </location>
    <ligand>
        <name>Mg(2+)</name>
        <dbReference type="ChEBI" id="CHEBI:18420"/>
        <label>1</label>
        <note>catalytic</note>
    </ligand>
</feature>
<dbReference type="InterPro" id="IPR000760">
    <property type="entry name" value="Inositol_monophosphatase-like"/>
</dbReference>
<name>A0A7C3ZPK5_9CYAN</name>
<keyword evidence="4 10" id="KW-0479">Metal-binding</keyword>
<dbReference type="Gene3D" id="3.40.190.80">
    <property type="match status" value="1"/>
</dbReference>
<evidence type="ECO:0000256" key="6">
    <source>
        <dbReference type="ARBA" id="ARBA00022842"/>
    </source>
</evidence>
<reference evidence="11" key="1">
    <citation type="journal article" date="2020" name="mSystems">
        <title>Genome- and Community-Level Interaction Insights into Carbon Utilization and Element Cycling Functions of Hydrothermarchaeota in Hydrothermal Sediment.</title>
        <authorList>
            <person name="Zhou Z."/>
            <person name="Liu Y."/>
            <person name="Xu W."/>
            <person name="Pan J."/>
            <person name="Luo Z.H."/>
            <person name="Li M."/>
        </authorList>
    </citation>
    <scope>NUCLEOTIDE SEQUENCE [LARGE SCALE GENOMIC DNA]</scope>
    <source>
        <strain evidence="11">SpSt-374</strain>
    </source>
</reference>
<dbReference type="AlphaFoldDB" id="A0A7C3ZPK5"/>
<comment type="catalytic activity">
    <reaction evidence="1">
        <text>a myo-inositol phosphate + H2O = myo-inositol + phosphate</text>
        <dbReference type="Rhea" id="RHEA:24056"/>
        <dbReference type="ChEBI" id="CHEBI:15377"/>
        <dbReference type="ChEBI" id="CHEBI:17268"/>
        <dbReference type="ChEBI" id="CHEBI:43474"/>
        <dbReference type="ChEBI" id="CHEBI:84139"/>
        <dbReference type="EC" id="3.1.3.25"/>
    </reaction>
</comment>
<dbReference type="PRINTS" id="PR00377">
    <property type="entry name" value="IMPHPHTASES"/>
</dbReference>
<comment type="catalytic activity">
    <reaction evidence="8">
        <text>adenosine 3',5'-bisphosphate + H2O = AMP + phosphate</text>
        <dbReference type="Rhea" id="RHEA:10040"/>
        <dbReference type="ChEBI" id="CHEBI:15377"/>
        <dbReference type="ChEBI" id="CHEBI:43474"/>
        <dbReference type="ChEBI" id="CHEBI:58343"/>
        <dbReference type="ChEBI" id="CHEBI:456215"/>
        <dbReference type="EC" id="3.1.3.7"/>
    </reaction>
    <physiologicalReaction direction="left-to-right" evidence="8">
        <dbReference type="Rhea" id="RHEA:10041"/>
    </physiologicalReaction>
</comment>
<evidence type="ECO:0000256" key="5">
    <source>
        <dbReference type="ARBA" id="ARBA00022801"/>
    </source>
</evidence>
<evidence type="ECO:0000256" key="9">
    <source>
        <dbReference type="ARBA" id="ARBA00044484"/>
    </source>
</evidence>
<sequence length="327" mass="34610">MAYEREKQVAIAAVQTAAKLTEQVRGDIPEAIEKKDKSPVTVADYGSQALICKALGEAFPTDPIVGEEDAAQLRQPEMSPTLDKVTSYIQALIPNATPDQVSNWIDRGNGQVGARFWTLDPIDGTKGFLRRDQYAIALALIENGQVQVGVMGCPALSMDGGEPGVMFFAVRGEGAFVMPLTGGEPTKVQVVPADDTANLRFVESVESGHGDQEGQKAVAEAIGITAPSRRLDSMAKYGIVASGQAALYLRLPSPKTPDYRENIWDHAAGAVVVEEAGGRVSDIHGQPLNFAASAKMVNNRGIIVSNGVIHDQVLAALQSFAAASPTA</sequence>
<feature type="binding site" evidence="10">
    <location>
        <position position="67"/>
    </location>
    <ligand>
        <name>Mg(2+)</name>
        <dbReference type="ChEBI" id="CHEBI:18420"/>
        <label>1</label>
        <note>catalytic</note>
    </ligand>
</feature>
<dbReference type="GO" id="GO:0052834">
    <property type="term" value="F:inositol monophosphate phosphatase activity"/>
    <property type="evidence" value="ECO:0007669"/>
    <property type="project" value="UniProtKB-EC"/>
</dbReference>
<gene>
    <name evidence="11" type="ORF">ENR15_20650</name>
</gene>
<dbReference type="InterPro" id="IPR006239">
    <property type="entry name" value="DPNP"/>
</dbReference>
<dbReference type="NCBIfam" id="TIGR01330">
    <property type="entry name" value="bisphos_HAL2"/>
    <property type="match status" value="1"/>
</dbReference>
<dbReference type="EMBL" id="DSPX01000203">
    <property type="protein sequence ID" value="HGG02984.1"/>
    <property type="molecule type" value="Genomic_DNA"/>
</dbReference>
<evidence type="ECO:0000256" key="7">
    <source>
        <dbReference type="ARBA" id="ARBA00044466"/>
    </source>
</evidence>
<dbReference type="GO" id="GO:0008441">
    <property type="term" value="F:3'(2'),5'-bisphosphate nucleotidase activity"/>
    <property type="evidence" value="ECO:0007669"/>
    <property type="project" value="UniProtKB-EC"/>
</dbReference>
<dbReference type="PANTHER" id="PTHR43200">
    <property type="entry name" value="PHOSPHATASE"/>
    <property type="match status" value="1"/>
</dbReference>
<dbReference type="Pfam" id="PF00459">
    <property type="entry name" value="Inositol_P"/>
    <property type="match status" value="1"/>
</dbReference>
<comment type="similarity">
    <text evidence="3">Belongs to the inositol monophosphatase superfamily.</text>
</comment>
<evidence type="ECO:0000256" key="10">
    <source>
        <dbReference type="PIRSR" id="PIRSR600760-2"/>
    </source>
</evidence>
<comment type="catalytic activity">
    <reaction evidence="7">
        <text>adenosine 2',5'-bisphosphate + H2O = AMP + phosphate</text>
        <dbReference type="Rhea" id="RHEA:77643"/>
        <dbReference type="ChEBI" id="CHEBI:15377"/>
        <dbReference type="ChEBI" id="CHEBI:43474"/>
        <dbReference type="ChEBI" id="CHEBI:194156"/>
        <dbReference type="ChEBI" id="CHEBI:456215"/>
        <dbReference type="EC" id="3.1.3.7"/>
    </reaction>
    <physiologicalReaction direction="left-to-right" evidence="7">
        <dbReference type="Rhea" id="RHEA:77644"/>
    </physiologicalReaction>
</comment>
<dbReference type="SUPFAM" id="SSF56655">
    <property type="entry name" value="Carbohydrate phosphatase"/>
    <property type="match status" value="1"/>
</dbReference>
<dbReference type="InterPro" id="IPR020583">
    <property type="entry name" value="Inositol_monoP_metal-BS"/>
</dbReference>
<organism evidence="11">
    <name type="scientific">Planktothricoides sp. SpSt-374</name>
    <dbReference type="NCBI Taxonomy" id="2282167"/>
    <lineage>
        <taxon>Bacteria</taxon>
        <taxon>Bacillati</taxon>
        <taxon>Cyanobacteriota</taxon>
        <taxon>Cyanophyceae</taxon>
        <taxon>Oscillatoriophycideae</taxon>
        <taxon>Oscillatoriales</taxon>
        <taxon>Oscillatoriaceae</taxon>
        <taxon>Planktothricoides</taxon>
    </lineage>
</organism>
<evidence type="ECO:0000313" key="11">
    <source>
        <dbReference type="EMBL" id="HGG02984.1"/>
    </source>
</evidence>